<evidence type="ECO:0000259" key="4">
    <source>
        <dbReference type="Pfam" id="PF01055"/>
    </source>
</evidence>
<proteinExistence type="inferred from homology"/>
<dbReference type="InterPro" id="IPR000322">
    <property type="entry name" value="Glyco_hydro_31_TIM"/>
</dbReference>
<dbReference type="SUPFAM" id="SSF51445">
    <property type="entry name" value="(Trans)glycosidases"/>
    <property type="match status" value="1"/>
</dbReference>
<evidence type="ECO:0000313" key="8">
    <source>
        <dbReference type="Proteomes" id="UP001321543"/>
    </source>
</evidence>
<reference evidence="8" key="1">
    <citation type="journal article" date="2019" name="Int. J. Syst. Evol. Microbiol.">
        <title>The Global Catalogue of Microorganisms (GCM) 10K type strain sequencing project: providing services to taxonomists for standard genome sequencing and annotation.</title>
        <authorList>
            <consortium name="The Broad Institute Genomics Platform"/>
            <consortium name="The Broad Institute Genome Sequencing Center for Infectious Disease"/>
            <person name="Wu L."/>
            <person name="Ma J."/>
        </authorList>
    </citation>
    <scope>NUCLEOTIDE SEQUENCE [LARGE SCALE GENOMIC DNA]</scope>
    <source>
        <strain evidence="8">NBRC 106310</strain>
    </source>
</reference>
<feature type="compositionally biased region" description="Acidic residues" evidence="3">
    <location>
        <begin position="1"/>
        <end position="11"/>
    </location>
</feature>
<dbReference type="Proteomes" id="UP001321543">
    <property type="component" value="Chromosome"/>
</dbReference>
<dbReference type="Pfam" id="PF21365">
    <property type="entry name" value="Glyco_hydro_31_3rd"/>
    <property type="match status" value="1"/>
</dbReference>
<organism evidence="7 8">
    <name type="scientific">Microbacterium suwonense</name>
    <dbReference type="NCBI Taxonomy" id="683047"/>
    <lineage>
        <taxon>Bacteria</taxon>
        <taxon>Bacillati</taxon>
        <taxon>Actinomycetota</taxon>
        <taxon>Actinomycetes</taxon>
        <taxon>Micrococcales</taxon>
        <taxon>Microbacteriaceae</taxon>
        <taxon>Microbacterium</taxon>
    </lineage>
</organism>
<protein>
    <submittedName>
        <fullName evidence="7">Glycosyl hydrolase</fullName>
    </submittedName>
</protein>
<dbReference type="Gene3D" id="2.60.40.1180">
    <property type="entry name" value="Golgi alpha-mannosidase II"/>
    <property type="match status" value="1"/>
</dbReference>
<feature type="region of interest" description="Disordered" evidence="3">
    <location>
        <begin position="1"/>
        <end position="30"/>
    </location>
</feature>
<dbReference type="PANTHER" id="PTHR43863">
    <property type="entry name" value="HYDROLASE, PUTATIVE (AFU_ORTHOLOGUE AFUA_1G03140)-RELATED"/>
    <property type="match status" value="1"/>
</dbReference>
<dbReference type="Gene3D" id="3.20.20.80">
    <property type="entry name" value="Glycosidases"/>
    <property type="match status" value="1"/>
</dbReference>
<feature type="domain" description="Glycoside hydrolase family 31 N-terminal" evidence="5">
    <location>
        <begin position="58"/>
        <end position="219"/>
    </location>
</feature>
<evidence type="ECO:0000259" key="6">
    <source>
        <dbReference type="Pfam" id="PF21365"/>
    </source>
</evidence>
<accession>A0ABN6X7W9</accession>
<dbReference type="InterPro" id="IPR013780">
    <property type="entry name" value="Glyco_hydro_b"/>
</dbReference>
<dbReference type="InterPro" id="IPR048395">
    <property type="entry name" value="Glyco_hydro_31_C"/>
</dbReference>
<evidence type="ECO:0000313" key="7">
    <source>
        <dbReference type="EMBL" id="BDZ39496.1"/>
    </source>
</evidence>
<evidence type="ECO:0000256" key="1">
    <source>
        <dbReference type="ARBA" id="ARBA00007806"/>
    </source>
</evidence>
<evidence type="ECO:0000256" key="2">
    <source>
        <dbReference type="RuleBase" id="RU361185"/>
    </source>
</evidence>
<dbReference type="Pfam" id="PF01055">
    <property type="entry name" value="Glyco_hydro_31_2nd"/>
    <property type="match status" value="1"/>
</dbReference>
<evidence type="ECO:0000259" key="5">
    <source>
        <dbReference type="Pfam" id="PF13802"/>
    </source>
</evidence>
<dbReference type="InterPro" id="IPR011013">
    <property type="entry name" value="Gal_mutarotase_sf_dom"/>
</dbReference>
<feature type="domain" description="Glycoside hydrolase family 31 TIM barrel" evidence="4">
    <location>
        <begin position="264"/>
        <end position="598"/>
    </location>
</feature>
<dbReference type="Gene3D" id="2.60.40.1760">
    <property type="entry name" value="glycosyl hydrolase (family 31)"/>
    <property type="match status" value="1"/>
</dbReference>
<dbReference type="SUPFAM" id="SSF51011">
    <property type="entry name" value="Glycosyl hydrolase domain"/>
    <property type="match status" value="1"/>
</dbReference>
<evidence type="ECO:0000256" key="3">
    <source>
        <dbReference type="SAM" id="MobiDB-lite"/>
    </source>
</evidence>
<comment type="similarity">
    <text evidence="1 2">Belongs to the glycosyl hydrolase 31 family.</text>
</comment>
<sequence length="710" mass="79354">MIFDSQDEFGDGGDAVMEPSPSPDGSGRTPIEHFEVDGASIVWRGDGEVLRVDPWGVDSVRVRATIKGQLEDTRYSLLDAAQTRAVVTVDGNTAELRNGRLVVRLTSWSGYGYQTGYEENRCRLSFHDADGTLLLEELSEGGALHRRARDWHPHLGGDFAVRASFTAHPDEKLYGMGQYQQDVLDIKGCTFELAHRNSQISIPFVISSRGYGMLWHNPAVGQATFADNVTQWSAESTRQLDYWVTAGVRPRDIVSSYADATGHPPAMPEYGLGYWQSKLRYWNQEQLLSVAREHVARGLPMDVIVADFFHWPHMGDYRFDEEFWPDPTAMVEELRELGIELMVSVWPQVSLNSENFAEMKKHNLLVRAERGIDVQMSFEGPSAFIDVTAQEGRDYLWRKLSANYGVHGIRLFWLDEAEPEYGVYDYDSYRYALGSGQQVGALYPQLFLRSIHDGSTAGGQETLSLVRAAWSGSQRYGALVWSGDIGSTWTALQQQITAGTHIGLAGIAWFTTDIGGFHSGDIEDPAFIELLLRWFQFGTFSPVMRMHGDRQPAEQVAAADGSRRLPSGAPNEVWSYGDAAYRIMREHILLRETLRDYLREVMAEASQSGLPAMRAMFLEFPDDAAVWDVKHQYLLGPDLLVAPVVEPGARQRRVYLPDGAVWLHSATGDEYAGAQWVTVPAPIEQIPVFVRADARPSALGIIRRDPPADA</sequence>
<dbReference type="PANTHER" id="PTHR43863:SF2">
    <property type="entry name" value="MALTASE-GLUCOAMYLASE"/>
    <property type="match status" value="1"/>
</dbReference>
<feature type="domain" description="Glycosyl hydrolase family 31 C-terminal" evidence="6">
    <location>
        <begin position="609"/>
        <end position="693"/>
    </location>
</feature>
<keyword evidence="8" id="KW-1185">Reference proteome</keyword>
<dbReference type="EMBL" id="AP027728">
    <property type="protein sequence ID" value="BDZ39496.1"/>
    <property type="molecule type" value="Genomic_DNA"/>
</dbReference>
<dbReference type="RefSeq" id="WP_286299677.1">
    <property type="nucleotide sequence ID" value="NZ_AP027728.1"/>
</dbReference>
<keyword evidence="2 7" id="KW-0378">Hydrolase</keyword>
<dbReference type="InterPro" id="IPR025887">
    <property type="entry name" value="Glyco_hydro_31_N_dom"/>
</dbReference>
<dbReference type="Pfam" id="PF13802">
    <property type="entry name" value="Gal_mutarotas_2"/>
    <property type="match status" value="1"/>
</dbReference>
<dbReference type="GO" id="GO:0016787">
    <property type="term" value="F:hydrolase activity"/>
    <property type="evidence" value="ECO:0007669"/>
    <property type="project" value="UniProtKB-KW"/>
</dbReference>
<keyword evidence="2" id="KW-0326">Glycosidase</keyword>
<dbReference type="InterPro" id="IPR017853">
    <property type="entry name" value="GH"/>
</dbReference>
<dbReference type="CDD" id="cd14752">
    <property type="entry name" value="GH31_N"/>
    <property type="match status" value="1"/>
</dbReference>
<dbReference type="CDD" id="cd06591">
    <property type="entry name" value="GH31_xylosidase_XylS"/>
    <property type="match status" value="1"/>
</dbReference>
<gene>
    <name evidence="7" type="ORF">GCM10025863_21100</name>
</gene>
<name>A0ABN6X7W9_9MICO</name>
<dbReference type="InterPro" id="IPR051816">
    <property type="entry name" value="Glycosyl_Hydrolase_31"/>
</dbReference>
<dbReference type="SUPFAM" id="SSF74650">
    <property type="entry name" value="Galactose mutarotase-like"/>
    <property type="match status" value="1"/>
</dbReference>